<comment type="caution">
    <text evidence="1">The sequence shown here is derived from an EMBL/GenBank/DDBJ whole genome shotgun (WGS) entry which is preliminary data.</text>
</comment>
<dbReference type="EMBL" id="RXOF01000020">
    <property type="protein sequence ID" value="RTQ45437.1"/>
    <property type="molecule type" value="Genomic_DNA"/>
</dbReference>
<dbReference type="AlphaFoldDB" id="A0A3S0IJB9"/>
<reference evidence="1 2" key="1">
    <citation type="submission" date="2018-12" db="EMBL/GenBank/DDBJ databases">
        <title>Hymenobacter gummosus sp. nov., isolated from a spring.</title>
        <authorList>
            <person name="Nie L."/>
        </authorList>
    </citation>
    <scope>NUCLEOTIDE SEQUENCE [LARGE SCALE GENOMIC DNA]</scope>
    <source>
        <strain evidence="1 2">KCTC 52166</strain>
    </source>
</reference>
<organism evidence="1 2">
    <name type="scientific">Hymenobacter gummosus</name>
    <dbReference type="NCBI Taxonomy" id="1776032"/>
    <lineage>
        <taxon>Bacteria</taxon>
        <taxon>Pseudomonadati</taxon>
        <taxon>Bacteroidota</taxon>
        <taxon>Cytophagia</taxon>
        <taxon>Cytophagales</taxon>
        <taxon>Hymenobacteraceae</taxon>
        <taxon>Hymenobacter</taxon>
    </lineage>
</organism>
<sequence>MRRASKWCATTCCAATTSPTSRPSGCASCRNNLSFPLRRPRHTMFRLSTSSAFHARRLAAVLLLAGGSAAGLRAQGVVVQGRVVDERQQPVPFVSVALPDGSRGTATNEVGEFRLRLATPAPEIVVFGVGYQRTTAPVPAGNQPLTVRLPTSVVALPEVRVSSQQHAAALVQRAYAKLLRHQADAYYGKGFYRQKTSQNQQYREFFDAFADIRFTPQKIDGWDLGEARFAYTPGGVDFTNFSAITRLLPLFQTATEPPGRVMLPLSPAGLKALTFKLESYLTEQGRELAVVSFAPPAGTPDAATGRLYIDPSTAALHRLALELPARSMFNVGETKGSGVSYEGATLRLTTDLVPVADSLTRLASKRAELDMHFMVREAFPEDVHVSSYFLVYQLTPKLPNQPYAAMSPQTNDLQQIRKRRYNPQFWRDNEIIRASPVEERVVRDFEGRKVFGRL</sequence>
<evidence type="ECO:0008006" key="3">
    <source>
        <dbReference type="Google" id="ProtNLM"/>
    </source>
</evidence>
<accession>A0A3S0IJB9</accession>
<evidence type="ECO:0000313" key="1">
    <source>
        <dbReference type="EMBL" id="RTQ45437.1"/>
    </source>
</evidence>
<evidence type="ECO:0000313" key="2">
    <source>
        <dbReference type="Proteomes" id="UP000282184"/>
    </source>
</evidence>
<dbReference type="InterPro" id="IPR008969">
    <property type="entry name" value="CarboxyPept-like_regulatory"/>
</dbReference>
<keyword evidence="2" id="KW-1185">Reference proteome</keyword>
<dbReference type="SUPFAM" id="SSF49464">
    <property type="entry name" value="Carboxypeptidase regulatory domain-like"/>
    <property type="match status" value="1"/>
</dbReference>
<dbReference type="OrthoDB" id="1489599at2"/>
<dbReference type="Pfam" id="PF13715">
    <property type="entry name" value="CarbopepD_reg_2"/>
    <property type="match status" value="1"/>
</dbReference>
<dbReference type="Proteomes" id="UP000282184">
    <property type="component" value="Unassembled WGS sequence"/>
</dbReference>
<name>A0A3S0IJB9_9BACT</name>
<proteinExistence type="predicted"/>
<gene>
    <name evidence="1" type="ORF">EJV47_25200</name>
</gene>
<protein>
    <recommendedName>
        <fullName evidence="3">Carboxypeptidase-like regulatory domain-containing protein</fullName>
    </recommendedName>
</protein>